<proteinExistence type="predicted"/>
<reference evidence="2" key="1">
    <citation type="submission" date="2016-11" db="UniProtKB">
        <authorList>
            <consortium name="WormBaseParasite"/>
        </authorList>
    </citation>
    <scope>IDENTIFICATION</scope>
</reference>
<dbReference type="WBParaSite" id="L893_g22780.t1">
    <property type="protein sequence ID" value="L893_g22780.t1"/>
    <property type="gene ID" value="L893_g22780"/>
</dbReference>
<keyword evidence="1" id="KW-1185">Reference proteome</keyword>
<name>A0A1I7Z5F0_9BILA</name>
<evidence type="ECO:0000313" key="1">
    <source>
        <dbReference type="Proteomes" id="UP000095287"/>
    </source>
</evidence>
<sequence>MLYDMSPVLLECLAGQKADKNVPEMAGVVLLSSSSEFTTCTGWRVNTLNPRYAPQSQRWRRKSDFHWIFISYGISSC</sequence>
<dbReference type="AlphaFoldDB" id="A0A1I7Z5F0"/>
<protein>
    <submittedName>
        <fullName evidence="2">Uncharacterized protein</fullName>
    </submittedName>
</protein>
<dbReference type="Proteomes" id="UP000095287">
    <property type="component" value="Unplaced"/>
</dbReference>
<evidence type="ECO:0000313" key="2">
    <source>
        <dbReference type="WBParaSite" id="L893_g22780.t1"/>
    </source>
</evidence>
<accession>A0A1I7Z5F0</accession>
<organism evidence="1 2">
    <name type="scientific">Steinernema glaseri</name>
    <dbReference type="NCBI Taxonomy" id="37863"/>
    <lineage>
        <taxon>Eukaryota</taxon>
        <taxon>Metazoa</taxon>
        <taxon>Ecdysozoa</taxon>
        <taxon>Nematoda</taxon>
        <taxon>Chromadorea</taxon>
        <taxon>Rhabditida</taxon>
        <taxon>Tylenchina</taxon>
        <taxon>Panagrolaimomorpha</taxon>
        <taxon>Strongyloidoidea</taxon>
        <taxon>Steinernematidae</taxon>
        <taxon>Steinernema</taxon>
    </lineage>
</organism>